<evidence type="ECO:0000313" key="4">
    <source>
        <dbReference type="Proteomes" id="UP000308713"/>
    </source>
</evidence>
<dbReference type="InterPro" id="IPR013785">
    <property type="entry name" value="Aldolase_TIM"/>
</dbReference>
<dbReference type="AlphaFoldDB" id="A0A5C4SQ54"/>
<dbReference type="Proteomes" id="UP000308713">
    <property type="component" value="Unassembled WGS sequence"/>
</dbReference>
<dbReference type="SUPFAM" id="SSF51445">
    <property type="entry name" value="(Trans)glycosidases"/>
    <property type="match status" value="1"/>
</dbReference>
<evidence type="ECO:0000313" key="3">
    <source>
        <dbReference type="EMBL" id="TNJ46056.1"/>
    </source>
</evidence>
<dbReference type="GO" id="GO:0004557">
    <property type="term" value="F:alpha-galactosidase activity"/>
    <property type="evidence" value="ECO:0007669"/>
    <property type="project" value="UniProtKB-ARBA"/>
</dbReference>
<dbReference type="RefSeq" id="WP_139695070.1">
    <property type="nucleotide sequence ID" value="NZ_CP074074.1"/>
</dbReference>
<accession>A0A5C4SQ54</accession>
<evidence type="ECO:0000256" key="2">
    <source>
        <dbReference type="ARBA" id="ARBA00023295"/>
    </source>
</evidence>
<keyword evidence="4" id="KW-1185">Reference proteome</keyword>
<keyword evidence="1" id="KW-0378">Hydrolase</keyword>
<dbReference type="InterPro" id="IPR050985">
    <property type="entry name" value="Alpha-glycosidase_related"/>
</dbReference>
<dbReference type="InterPro" id="IPR017853">
    <property type="entry name" value="GH"/>
</dbReference>
<evidence type="ECO:0000256" key="1">
    <source>
        <dbReference type="ARBA" id="ARBA00022801"/>
    </source>
</evidence>
<keyword evidence="2" id="KW-0326">Glycosidase</keyword>
<dbReference type="OrthoDB" id="1031955at2"/>
<name>A0A5C4SQ54_9FLAO</name>
<dbReference type="EMBL" id="VDCS01000003">
    <property type="protein sequence ID" value="TNJ46056.1"/>
    <property type="molecule type" value="Genomic_DNA"/>
</dbReference>
<proteinExistence type="predicted"/>
<organism evidence="3 4">
    <name type="scientific">Allotamlana fucoidanivorans</name>
    <dbReference type="NCBI Taxonomy" id="2583814"/>
    <lineage>
        <taxon>Bacteria</taxon>
        <taxon>Pseudomonadati</taxon>
        <taxon>Bacteroidota</taxon>
        <taxon>Flavobacteriia</taxon>
        <taxon>Flavobacteriales</taxon>
        <taxon>Flavobacteriaceae</taxon>
        <taxon>Allotamlana</taxon>
    </lineage>
</organism>
<evidence type="ECO:0008006" key="5">
    <source>
        <dbReference type="Google" id="ProtNLM"/>
    </source>
</evidence>
<comment type="caution">
    <text evidence="3">The sequence shown here is derived from an EMBL/GenBank/DDBJ whole genome shotgun (WGS) entry which is preliminary data.</text>
</comment>
<protein>
    <recommendedName>
        <fullName evidence="5">Alpha-galactosidase</fullName>
    </recommendedName>
</protein>
<gene>
    <name evidence="3" type="ORF">FGF67_03410</name>
</gene>
<dbReference type="PANTHER" id="PTHR43053:SF3">
    <property type="entry name" value="ALPHA-GALACTOSIDASE C-RELATED"/>
    <property type="match status" value="1"/>
</dbReference>
<dbReference type="SUPFAM" id="SSF51011">
    <property type="entry name" value="Glycosyl hydrolase domain"/>
    <property type="match status" value="1"/>
</dbReference>
<sequence>MIKQKTLLLLLLCQTFFYSYSLNDKNKVYRISSDFIHVTFDETDGKLALATLDENVFFETKFKSFVKDKTKTIKSHEISNLGFSNSIEIHLLNGEIKLVSLIDGVPFAFLETIVVNSSKRPLKVDKIDICDAKILPMVEDSKLRVLGTGGLTLVNEQPNSGKKLHKKPYKINEASRVSPAGSYMFLSIANPETRSGFVGGWISSNKGSGIIHYFSNKGTTNIRASIDYGRLNILEHSNFDTEVLALGYFKDCRLGLESYADIVANYYEIELNPQLDGYCTWYSRPNGRASDENKIIELSEDAKKKLKPYGFDFIQIDDKWQRGLYKNGPRRVFVNHREDGPYPNGMKPVAEKIKNMGLTPGIWWMPFAGTFDDDFFSDKQYLFSKNQDGTPYVAKWGGAAFDLTNPKTLKYVGDISHRLANDWGYKYFKIDGLWMGTSTKNQYGNNEYIGNDHLGEQIVENPNITPIESYRLGLKTIRDTVGKDVFILGCNTSQNMRVFGASFGLMDAMRIGPDNKPEWKYLKMGPWHGTNRYFLHGKVWYNDPDPLYVRNEMPIEHSKVICSWVSISGQLNVFSEWLPDLNPERLHLLQRTLPSHGLTARPVDLFEEFFPKIWELDNPVLDQKIVAVFNWEDDTELGFNKDLEKLGLDSDENYDVYEYWTGSYKEVKENLKLKIPKASCRVFSIRKKKSHPQVISTSRHITQGIVDVVEEIWDEKTKTFLLKTKNIEDDNYEIRIVVPSAMEVDKVIFNKSEIPFELKGSLLIANVTTKITKNFEWEISFK</sequence>
<dbReference type="PANTHER" id="PTHR43053">
    <property type="entry name" value="GLYCOSIDASE FAMILY 31"/>
    <property type="match status" value="1"/>
</dbReference>
<dbReference type="Gene3D" id="3.20.20.70">
    <property type="entry name" value="Aldolase class I"/>
    <property type="match status" value="1"/>
</dbReference>
<reference evidence="3 4" key="1">
    <citation type="submission" date="2019-05" db="EMBL/GenBank/DDBJ databases">
        <title>Tamlana fucoidanivorans sp. nov., isolated from the surface of algae collected from Fujian province in China.</title>
        <authorList>
            <person name="Li J."/>
        </authorList>
    </citation>
    <scope>NUCLEOTIDE SEQUENCE [LARGE SCALE GENOMIC DNA]</scope>
    <source>
        <strain evidence="3 4">CW2-9</strain>
    </source>
</reference>